<evidence type="ECO:0000313" key="6">
    <source>
        <dbReference type="EMBL" id="MPM89063.1"/>
    </source>
</evidence>
<evidence type="ECO:0000256" key="4">
    <source>
        <dbReference type="ARBA" id="ARBA00023014"/>
    </source>
</evidence>
<evidence type="ECO:0000256" key="3">
    <source>
        <dbReference type="ARBA" id="ARBA00023004"/>
    </source>
</evidence>
<dbReference type="SUPFAM" id="SSF51905">
    <property type="entry name" value="FAD/NAD(P)-binding domain"/>
    <property type="match status" value="1"/>
</dbReference>
<dbReference type="PROSITE" id="PS51296">
    <property type="entry name" value="RIESKE"/>
    <property type="match status" value="1"/>
</dbReference>
<dbReference type="GO" id="GO:0051537">
    <property type="term" value="F:2 iron, 2 sulfur cluster binding"/>
    <property type="evidence" value="ECO:0007669"/>
    <property type="project" value="UniProtKB-KW"/>
</dbReference>
<feature type="domain" description="Rieske" evidence="5">
    <location>
        <begin position="220"/>
        <end position="269"/>
    </location>
</feature>
<keyword evidence="2" id="KW-0479">Metal-binding</keyword>
<dbReference type="GO" id="GO:0046872">
    <property type="term" value="F:metal ion binding"/>
    <property type="evidence" value="ECO:0007669"/>
    <property type="project" value="UniProtKB-KW"/>
</dbReference>
<dbReference type="Gene3D" id="3.30.9.10">
    <property type="entry name" value="D-Amino Acid Oxidase, subunit A, domain 2"/>
    <property type="match status" value="1"/>
</dbReference>
<dbReference type="AlphaFoldDB" id="A0A645DJQ6"/>
<dbReference type="Gene3D" id="2.102.10.10">
    <property type="entry name" value="Rieske [2Fe-2S] iron-sulphur domain"/>
    <property type="match status" value="1"/>
</dbReference>
<dbReference type="GO" id="GO:0005737">
    <property type="term" value="C:cytoplasm"/>
    <property type="evidence" value="ECO:0007669"/>
    <property type="project" value="TreeGrafter"/>
</dbReference>
<dbReference type="Pfam" id="PF01266">
    <property type="entry name" value="DAO"/>
    <property type="match status" value="1"/>
</dbReference>
<dbReference type="InterPro" id="IPR036188">
    <property type="entry name" value="FAD/NAD-bd_sf"/>
</dbReference>
<reference evidence="6" key="1">
    <citation type="submission" date="2019-08" db="EMBL/GenBank/DDBJ databases">
        <authorList>
            <person name="Kucharzyk K."/>
            <person name="Murdoch R.W."/>
            <person name="Higgins S."/>
            <person name="Loffler F."/>
        </authorList>
    </citation>
    <scope>NUCLEOTIDE SEQUENCE</scope>
</reference>
<evidence type="ECO:0000259" key="5">
    <source>
        <dbReference type="PROSITE" id="PS51296"/>
    </source>
</evidence>
<keyword evidence="4" id="KW-0411">Iron-sulfur</keyword>
<dbReference type="EMBL" id="VSSQ01036560">
    <property type="protein sequence ID" value="MPM89063.1"/>
    <property type="molecule type" value="Genomic_DNA"/>
</dbReference>
<organism evidence="6">
    <name type="scientific">bioreactor metagenome</name>
    <dbReference type="NCBI Taxonomy" id="1076179"/>
    <lineage>
        <taxon>unclassified sequences</taxon>
        <taxon>metagenomes</taxon>
        <taxon>ecological metagenomes</taxon>
    </lineage>
</organism>
<dbReference type="SUPFAM" id="SSF50022">
    <property type="entry name" value="ISP domain"/>
    <property type="match status" value="1"/>
</dbReference>
<dbReference type="PANTHER" id="PTHR13847">
    <property type="entry name" value="SARCOSINE DEHYDROGENASE-RELATED"/>
    <property type="match status" value="1"/>
</dbReference>
<proteinExistence type="predicted"/>
<evidence type="ECO:0000256" key="2">
    <source>
        <dbReference type="ARBA" id="ARBA00022723"/>
    </source>
</evidence>
<accession>A0A645DJQ6</accession>
<sequence>MKFASEITQGLKIYEHTTVRELTEHTAVTDHGKITADKIIVTTHFPFINKHGSYFLKMYQHRSYVLALGNAPDVKGMYVDEAEKGMSFRNYNNLLLIGGGDHRTGKQGGNWQELEDFAGRHYPNANEEYRWATQDCMTLDSVPYIGHYSKNTPDFYVATGFNKWGMTSSIVSAMILTDMVMGKENPYAQVFSPSRTILRPQLAVNAFEAITNLLTFSPKRCPHLGCALKWNRYEHSWDCPCHGSRFTKDGKLIDNPATGDLKKVSKVRN</sequence>
<name>A0A645DJQ6_9ZZZZ</name>
<evidence type="ECO:0000256" key="1">
    <source>
        <dbReference type="ARBA" id="ARBA00022714"/>
    </source>
</evidence>
<keyword evidence="3" id="KW-0408">Iron</keyword>
<protein>
    <submittedName>
        <fullName evidence="6">Cytochrome b6-f complex iron-sulfur subunit</fullName>
    </submittedName>
</protein>
<dbReference type="Pfam" id="PF00355">
    <property type="entry name" value="Rieske"/>
    <property type="match status" value="1"/>
</dbReference>
<dbReference type="InterPro" id="IPR036922">
    <property type="entry name" value="Rieske_2Fe-2S_sf"/>
</dbReference>
<dbReference type="InterPro" id="IPR017941">
    <property type="entry name" value="Rieske_2Fe-2S"/>
</dbReference>
<dbReference type="InterPro" id="IPR006076">
    <property type="entry name" value="FAD-dep_OxRdtase"/>
</dbReference>
<dbReference type="PANTHER" id="PTHR13847:SF274">
    <property type="entry name" value="RIESKE 2FE-2S IRON-SULFUR PROTEIN YHFW-RELATED"/>
    <property type="match status" value="1"/>
</dbReference>
<gene>
    <name evidence="6" type="primary">petC_11</name>
    <name evidence="6" type="ORF">SDC9_136171</name>
</gene>
<keyword evidence="1" id="KW-0001">2Fe-2S</keyword>
<dbReference type="Gene3D" id="3.50.50.60">
    <property type="entry name" value="FAD/NAD(P)-binding domain"/>
    <property type="match status" value="1"/>
</dbReference>
<comment type="caution">
    <text evidence="6">The sequence shown here is derived from an EMBL/GenBank/DDBJ whole genome shotgun (WGS) entry which is preliminary data.</text>
</comment>